<name>A0A2I0T369_LIMLA</name>
<dbReference type="InterPro" id="IPR036084">
    <property type="entry name" value="Ser_inhib-like_sf"/>
</dbReference>
<dbReference type="InterPro" id="IPR002919">
    <property type="entry name" value="TIL_dom"/>
</dbReference>
<accession>A0A2I0T369</accession>
<dbReference type="PANTHER" id="PTHR11339">
    <property type="entry name" value="EXTRACELLULAR MATRIX GLYCOPROTEIN RELATED"/>
    <property type="match status" value="1"/>
</dbReference>
<sequence>MQSELGNKFDSSDSSQTQSFTLKLTLFLHYPKDGLVIFLTKYPNRKFLSLAVPIFLGVMETCQLLRTSLTFSRCHHRVDPEPYIDLCERDICACTQGMDCHCSVFLDYARSCAHEGVILDGWPEESSCRPRCPVGMEYKECVSPCAKTCQSLNINEVCHGQCVDGCSCPVLKVLGKAEGDESTGRKRLWLYSSFGRCPGQYSTGKV</sequence>
<dbReference type="OrthoDB" id="6262482at2759"/>
<reference evidence="4" key="2">
    <citation type="submission" date="2017-12" db="EMBL/GenBank/DDBJ databases">
        <title>Genome sequence of the Bar-tailed Godwit (Limosa lapponica baueri).</title>
        <authorList>
            <person name="Lima N.C.B."/>
            <person name="Parody-Merino A.M."/>
            <person name="Battley P.F."/>
            <person name="Fidler A.E."/>
            <person name="Prosdocimi F."/>
        </authorList>
    </citation>
    <scope>NUCLEOTIDE SEQUENCE [LARGE SCALE GENOMIC DNA]</scope>
</reference>
<evidence type="ECO:0000259" key="2">
    <source>
        <dbReference type="SMART" id="SM00832"/>
    </source>
</evidence>
<keyword evidence="1" id="KW-1015">Disulfide bond</keyword>
<evidence type="ECO:0000313" key="3">
    <source>
        <dbReference type="EMBL" id="PKU28250.1"/>
    </source>
</evidence>
<dbReference type="AlphaFoldDB" id="A0A2I0T369"/>
<dbReference type="InterPro" id="IPR014853">
    <property type="entry name" value="VWF/SSPO/ZAN-like_Cys-rich_dom"/>
</dbReference>
<proteinExistence type="predicted"/>
<dbReference type="Pfam" id="PF08742">
    <property type="entry name" value="C8"/>
    <property type="match status" value="1"/>
</dbReference>
<keyword evidence="4" id="KW-1185">Reference proteome</keyword>
<feature type="domain" description="VWF/SSPO/Zonadhesin-like cysteine-rich" evidence="2">
    <location>
        <begin position="55"/>
        <end position="129"/>
    </location>
</feature>
<gene>
    <name evidence="3" type="ORF">llap_21446</name>
</gene>
<evidence type="ECO:0000256" key="1">
    <source>
        <dbReference type="ARBA" id="ARBA00023157"/>
    </source>
</evidence>
<dbReference type="SUPFAM" id="SSF57567">
    <property type="entry name" value="Serine protease inhibitors"/>
    <property type="match status" value="1"/>
</dbReference>
<organism evidence="3 4">
    <name type="scientific">Limosa lapponica baueri</name>
    <dbReference type="NCBI Taxonomy" id="1758121"/>
    <lineage>
        <taxon>Eukaryota</taxon>
        <taxon>Metazoa</taxon>
        <taxon>Chordata</taxon>
        <taxon>Craniata</taxon>
        <taxon>Vertebrata</taxon>
        <taxon>Euteleostomi</taxon>
        <taxon>Archelosauria</taxon>
        <taxon>Archosauria</taxon>
        <taxon>Dinosauria</taxon>
        <taxon>Saurischia</taxon>
        <taxon>Theropoda</taxon>
        <taxon>Coelurosauria</taxon>
        <taxon>Aves</taxon>
        <taxon>Neognathae</taxon>
        <taxon>Neoaves</taxon>
        <taxon>Charadriiformes</taxon>
        <taxon>Scolopacidae</taxon>
        <taxon>Limosa</taxon>
    </lineage>
</organism>
<reference evidence="4" key="1">
    <citation type="submission" date="2017-11" db="EMBL/GenBank/DDBJ databases">
        <authorList>
            <person name="Lima N.C."/>
            <person name="Parody-Merino A.M."/>
            <person name="Battley P.F."/>
            <person name="Fidler A.E."/>
            <person name="Prosdocimi F."/>
        </authorList>
    </citation>
    <scope>NUCLEOTIDE SEQUENCE [LARGE SCALE GENOMIC DNA]</scope>
</reference>
<dbReference type="Pfam" id="PF01826">
    <property type="entry name" value="TIL"/>
    <property type="match status" value="1"/>
</dbReference>
<dbReference type="Proteomes" id="UP000233556">
    <property type="component" value="Unassembled WGS sequence"/>
</dbReference>
<evidence type="ECO:0000313" key="4">
    <source>
        <dbReference type="Proteomes" id="UP000233556"/>
    </source>
</evidence>
<dbReference type="Gene3D" id="2.10.25.10">
    <property type="entry name" value="Laminin"/>
    <property type="match status" value="1"/>
</dbReference>
<dbReference type="CDD" id="cd19941">
    <property type="entry name" value="TIL"/>
    <property type="match status" value="1"/>
</dbReference>
<dbReference type="SMART" id="SM00832">
    <property type="entry name" value="C8"/>
    <property type="match status" value="1"/>
</dbReference>
<dbReference type="EMBL" id="KZ521558">
    <property type="protein sequence ID" value="PKU28250.1"/>
    <property type="molecule type" value="Genomic_DNA"/>
</dbReference>
<dbReference type="InterPro" id="IPR050780">
    <property type="entry name" value="Mucin_vWF_Thrombospondin_sf"/>
</dbReference>
<protein>
    <recommendedName>
        <fullName evidence="2">VWF/SSPO/Zonadhesin-like cysteine-rich domain-containing protein</fullName>
    </recommendedName>
</protein>